<accession>A0A5C6AZR4</accession>
<gene>
    <name evidence="2" type="ORF">CA54_58980</name>
</gene>
<dbReference type="InterPro" id="IPR018958">
    <property type="entry name" value="Knr4/Smi1-like_dom"/>
</dbReference>
<dbReference type="OrthoDB" id="8611998at2"/>
<evidence type="ECO:0000313" key="3">
    <source>
        <dbReference type="Proteomes" id="UP000320735"/>
    </source>
</evidence>
<dbReference type="AlphaFoldDB" id="A0A5C6AZR4"/>
<dbReference type="Gene3D" id="3.40.1580.10">
    <property type="entry name" value="SMI1/KNR4-like"/>
    <property type="match status" value="1"/>
</dbReference>
<proteinExistence type="predicted"/>
<sequence length="232" mass="26845">MPTLAEDIDLTRREMRDWHTSLCAGMSTEMRNDDDWRLIDSTIKESDVTTFEQQLPALLPLSYKAFLLSYHASCLDFGEYTLPSLRHDERLDESLKLLLHPEFWGIGYMQIGWASGCGDPLVMDFKSATSDGDYPICVFNHDIVPQDCWGDRERLNPWRALIAGSFREFFLALLHGDDGIFPRPRAPEEQRRNAAWEEVERLLKEKGLPPYHRPDGVPKTDPWKIAEFVRSM</sequence>
<protein>
    <submittedName>
        <fullName evidence="2">SMI1 / KNR4 family protein</fullName>
    </submittedName>
</protein>
<dbReference type="Pfam" id="PF09346">
    <property type="entry name" value="SMI1_KNR4"/>
    <property type="match status" value="1"/>
</dbReference>
<dbReference type="RefSeq" id="WP_146374305.1">
    <property type="nucleotide sequence ID" value="NZ_SJPP01000004.1"/>
</dbReference>
<reference evidence="2 3" key="1">
    <citation type="submission" date="2019-02" db="EMBL/GenBank/DDBJ databases">
        <title>Deep-cultivation of Planctomycetes and their phenomic and genomic characterization uncovers novel biology.</title>
        <authorList>
            <person name="Wiegand S."/>
            <person name="Jogler M."/>
            <person name="Boedeker C."/>
            <person name="Pinto D."/>
            <person name="Vollmers J."/>
            <person name="Rivas-Marin E."/>
            <person name="Kohn T."/>
            <person name="Peeters S.H."/>
            <person name="Heuer A."/>
            <person name="Rast P."/>
            <person name="Oberbeckmann S."/>
            <person name="Bunk B."/>
            <person name="Jeske O."/>
            <person name="Meyerdierks A."/>
            <person name="Storesund J.E."/>
            <person name="Kallscheuer N."/>
            <person name="Luecker S."/>
            <person name="Lage O.M."/>
            <person name="Pohl T."/>
            <person name="Merkel B.J."/>
            <person name="Hornburger P."/>
            <person name="Mueller R.-W."/>
            <person name="Bruemmer F."/>
            <person name="Labrenz M."/>
            <person name="Spormann A.M."/>
            <person name="Op Den Camp H."/>
            <person name="Overmann J."/>
            <person name="Amann R."/>
            <person name="Jetten M.S.M."/>
            <person name="Mascher T."/>
            <person name="Medema M.H."/>
            <person name="Devos D.P."/>
            <person name="Kaster A.-K."/>
            <person name="Ovreas L."/>
            <person name="Rohde M."/>
            <person name="Galperin M.Y."/>
            <person name="Jogler C."/>
        </authorList>
    </citation>
    <scope>NUCLEOTIDE SEQUENCE [LARGE SCALE GENOMIC DNA]</scope>
    <source>
        <strain evidence="2 3">CA54</strain>
    </source>
</reference>
<name>A0A5C6AZR4_9PLAN</name>
<evidence type="ECO:0000313" key="2">
    <source>
        <dbReference type="EMBL" id="TWU05210.1"/>
    </source>
</evidence>
<dbReference type="SUPFAM" id="SSF160631">
    <property type="entry name" value="SMI1/KNR4-like"/>
    <property type="match status" value="1"/>
</dbReference>
<keyword evidence="3" id="KW-1185">Reference proteome</keyword>
<evidence type="ECO:0000259" key="1">
    <source>
        <dbReference type="Pfam" id="PF09346"/>
    </source>
</evidence>
<organism evidence="2 3">
    <name type="scientific">Symmachiella macrocystis</name>
    <dbReference type="NCBI Taxonomy" id="2527985"/>
    <lineage>
        <taxon>Bacteria</taxon>
        <taxon>Pseudomonadati</taxon>
        <taxon>Planctomycetota</taxon>
        <taxon>Planctomycetia</taxon>
        <taxon>Planctomycetales</taxon>
        <taxon>Planctomycetaceae</taxon>
        <taxon>Symmachiella</taxon>
    </lineage>
</organism>
<feature type="domain" description="Knr4/Smi1-like" evidence="1">
    <location>
        <begin position="43"/>
        <end position="170"/>
    </location>
</feature>
<dbReference type="InterPro" id="IPR037883">
    <property type="entry name" value="Knr4/Smi1-like_sf"/>
</dbReference>
<comment type="caution">
    <text evidence="2">The sequence shown here is derived from an EMBL/GenBank/DDBJ whole genome shotgun (WGS) entry which is preliminary data.</text>
</comment>
<dbReference type="EMBL" id="SJPP01000004">
    <property type="protein sequence ID" value="TWU05210.1"/>
    <property type="molecule type" value="Genomic_DNA"/>
</dbReference>
<dbReference type="Proteomes" id="UP000320735">
    <property type="component" value="Unassembled WGS sequence"/>
</dbReference>